<proteinExistence type="predicted"/>
<dbReference type="PANTHER" id="PTHR28006:SF1">
    <property type="entry name" value="MONOPOLIN COMPLEX SUBUNIT CSM1"/>
    <property type="match status" value="1"/>
</dbReference>
<dbReference type="OrthoDB" id="3216420at2759"/>
<dbReference type="CDD" id="cd23787">
    <property type="entry name" value="RWD_CSM1"/>
    <property type="match status" value="1"/>
</dbReference>
<keyword evidence="4" id="KW-1185">Reference proteome</keyword>
<dbReference type="GO" id="GO:0045144">
    <property type="term" value="P:meiotic sister chromatid segregation"/>
    <property type="evidence" value="ECO:0007669"/>
    <property type="project" value="TreeGrafter"/>
</dbReference>
<dbReference type="PANTHER" id="PTHR28006">
    <property type="entry name" value="MONOPOLIN COMPLEX SUBUNIT CSM1"/>
    <property type="match status" value="1"/>
</dbReference>
<feature type="compositionally biased region" description="Low complexity" evidence="2">
    <location>
        <begin position="66"/>
        <end position="78"/>
    </location>
</feature>
<evidence type="ECO:0000256" key="1">
    <source>
        <dbReference type="SAM" id="Coils"/>
    </source>
</evidence>
<dbReference type="GO" id="GO:0033551">
    <property type="term" value="C:monopolin complex"/>
    <property type="evidence" value="ECO:0007669"/>
    <property type="project" value="InterPro"/>
</dbReference>
<evidence type="ECO:0000256" key="2">
    <source>
        <dbReference type="SAM" id="MobiDB-lite"/>
    </source>
</evidence>
<evidence type="ECO:0000313" key="3">
    <source>
        <dbReference type="EMBL" id="OCH85692.1"/>
    </source>
</evidence>
<feature type="region of interest" description="Disordered" evidence="2">
    <location>
        <begin position="1"/>
        <end position="156"/>
    </location>
</feature>
<dbReference type="Proteomes" id="UP000250043">
    <property type="component" value="Unassembled WGS sequence"/>
</dbReference>
<accession>A0A8E2DG93</accession>
<keyword evidence="1" id="KW-0175">Coiled coil</keyword>
<dbReference type="EMBL" id="KV722568">
    <property type="protein sequence ID" value="OCH85692.1"/>
    <property type="molecule type" value="Genomic_DNA"/>
</dbReference>
<dbReference type="InterPro" id="IPR040349">
    <property type="entry name" value="Csm1/Pcs1"/>
</dbReference>
<dbReference type="GO" id="GO:0034506">
    <property type="term" value="C:chromosome, centromeric core domain"/>
    <property type="evidence" value="ECO:0007669"/>
    <property type="project" value="TreeGrafter"/>
</dbReference>
<sequence>MSEIEISGDELDAYHQTGPSAPARRAGAARGRPPRKQIAVGRTAKKTVVPTQQVVEMESEEDEGDVVVVSPPVAGSSAGKPPRKQPASKGASKKPAMYRMSNAERSDDEDAEDVAPVPPAKTTSNRTAANPTTTVANGRTKASAKGKGRADQAASMEVDDAEVVEVAVEENDTAQRTARARKANPANAKRSLEDETRAREHEHMRKQLANITAERDKLSKQLEELFHVRHSEPEAALQDLSAQYEAKIQTQASLIQELTSQIARLKTSTASEKGWALHFLTREAADEEKAALEQELRKLKDQIRQRDVQLAQKDKEIAGAEAQANLLRSDLEVEIERGKALARNAPPTVARAAHPKVVGDHKNAEVIKLYEDMTNFLVINVRIEKSPYFDLEEPVYTCMFSNPPGEHAGQEATRAHSLTFQLRKFWQRSEDLEPDAVISERSELVQKMQYTPMNLERESEDFVNRLDFLKDSFTFAAEQTDVFLKTLKKILSAEEAEQEDDAMEEGA</sequence>
<dbReference type="GO" id="GO:0072686">
    <property type="term" value="C:mitotic spindle"/>
    <property type="evidence" value="ECO:0007669"/>
    <property type="project" value="TreeGrafter"/>
</dbReference>
<dbReference type="GO" id="GO:1990644">
    <property type="term" value="F:microtubule site clamp"/>
    <property type="evidence" value="ECO:0007669"/>
    <property type="project" value="TreeGrafter"/>
</dbReference>
<feature type="compositionally biased region" description="Low complexity" evidence="2">
    <location>
        <begin position="18"/>
        <end position="31"/>
    </location>
</feature>
<feature type="region of interest" description="Disordered" evidence="2">
    <location>
        <begin position="171"/>
        <end position="203"/>
    </location>
</feature>
<feature type="coiled-coil region" evidence="1">
    <location>
        <begin position="282"/>
        <end position="330"/>
    </location>
</feature>
<dbReference type="AlphaFoldDB" id="A0A8E2DG93"/>
<reference evidence="3 4" key="1">
    <citation type="submission" date="2016-07" db="EMBL/GenBank/DDBJ databases">
        <title>Draft genome of the white-rot fungus Obba rivulosa 3A-2.</title>
        <authorList>
            <consortium name="DOE Joint Genome Institute"/>
            <person name="Miettinen O."/>
            <person name="Riley R."/>
            <person name="Acob R."/>
            <person name="Barry K."/>
            <person name="Cullen D."/>
            <person name="De Vries R."/>
            <person name="Hainaut M."/>
            <person name="Hatakka A."/>
            <person name="Henrissat B."/>
            <person name="Hilden K."/>
            <person name="Kuo R."/>
            <person name="Labutti K."/>
            <person name="Lipzen A."/>
            <person name="Makela M.R."/>
            <person name="Sandor L."/>
            <person name="Spatafora J.W."/>
            <person name="Grigoriev I.V."/>
            <person name="Hibbett D.S."/>
        </authorList>
    </citation>
    <scope>NUCLEOTIDE SEQUENCE [LARGE SCALE GENOMIC DNA]</scope>
    <source>
        <strain evidence="3 4">3A-2</strain>
    </source>
</reference>
<gene>
    <name evidence="3" type="ORF">OBBRIDRAFT_797914</name>
</gene>
<evidence type="ECO:0000313" key="4">
    <source>
        <dbReference type="Proteomes" id="UP000250043"/>
    </source>
</evidence>
<feature type="compositionally biased region" description="Acidic residues" evidence="2">
    <location>
        <begin position="1"/>
        <end position="11"/>
    </location>
</feature>
<dbReference type="GO" id="GO:0051315">
    <property type="term" value="P:attachment of mitotic spindle microtubules to kinetochore"/>
    <property type="evidence" value="ECO:0007669"/>
    <property type="project" value="TreeGrafter"/>
</dbReference>
<feature type="compositionally biased region" description="Polar residues" evidence="2">
    <location>
        <begin position="121"/>
        <end position="137"/>
    </location>
</feature>
<name>A0A8E2DG93_9APHY</name>
<evidence type="ECO:0008006" key="5">
    <source>
        <dbReference type="Google" id="ProtNLM"/>
    </source>
</evidence>
<dbReference type="GO" id="GO:0005730">
    <property type="term" value="C:nucleolus"/>
    <property type="evidence" value="ECO:0007669"/>
    <property type="project" value="TreeGrafter"/>
</dbReference>
<feature type="compositionally biased region" description="Basic and acidic residues" evidence="2">
    <location>
        <begin position="190"/>
        <end position="203"/>
    </location>
</feature>
<protein>
    <recommendedName>
        <fullName evidence="5">Monopolin complex subunit Csm1/Pcs1 C-terminal domain-containing protein</fullName>
    </recommendedName>
</protein>
<organism evidence="3 4">
    <name type="scientific">Obba rivulosa</name>
    <dbReference type="NCBI Taxonomy" id="1052685"/>
    <lineage>
        <taxon>Eukaryota</taxon>
        <taxon>Fungi</taxon>
        <taxon>Dikarya</taxon>
        <taxon>Basidiomycota</taxon>
        <taxon>Agaricomycotina</taxon>
        <taxon>Agaricomycetes</taxon>
        <taxon>Polyporales</taxon>
        <taxon>Gelatoporiaceae</taxon>
        <taxon>Obba</taxon>
    </lineage>
</organism>